<accession>A0A4Y2WRM1</accession>
<evidence type="ECO:0000313" key="1">
    <source>
        <dbReference type="EMBL" id="GBO39100.1"/>
    </source>
</evidence>
<sequence>MAVSAIDSSRHRRQTRTQTLPFISIDYRFADGSLISQLNELRKRIKEIGQTAGKVRERLDEGEEYRRYGLDNITLAEDAIQQAKDAAAAARKYLDTQGRDAYLSALDRKDRLGQQSNRLSQIAREARQLADQ</sequence>
<dbReference type="EMBL" id="BGPR01064019">
    <property type="protein sequence ID" value="GBO39100.1"/>
    <property type="molecule type" value="Genomic_DNA"/>
</dbReference>
<organism evidence="1 2">
    <name type="scientific">Araneus ventricosus</name>
    <name type="common">Orbweaver spider</name>
    <name type="synonym">Epeira ventricosa</name>
    <dbReference type="NCBI Taxonomy" id="182803"/>
    <lineage>
        <taxon>Eukaryota</taxon>
        <taxon>Metazoa</taxon>
        <taxon>Ecdysozoa</taxon>
        <taxon>Arthropoda</taxon>
        <taxon>Chelicerata</taxon>
        <taxon>Arachnida</taxon>
        <taxon>Araneae</taxon>
        <taxon>Araneomorphae</taxon>
        <taxon>Entelegynae</taxon>
        <taxon>Araneoidea</taxon>
        <taxon>Araneidae</taxon>
        <taxon>Araneus</taxon>
    </lineage>
</organism>
<keyword evidence="2" id="KW-1185">Reference proteome</keyword>
<dbReference type="Proteomes" id="UP000499080">
    <property type="component" value="Unassembled WGS sequence"/>
</dbReference>
<comment type="caution">
    <text evidence="1">The sequence shown here is derived from an EMBL/GenBank/DDBJ whole genome shotgun (WGS) entry which is preliminary data.</text>
</comment>
<protein>
    <submittedName>
        <fullName evidence="1">Uncharacterized protein</fullName>
    </submittedName>
</protein>
<evidence type="ECO:0000313" key="2">
    <source>
        <dbReference type="Proteomes" id="UP000499080"/>
    </source>
</evidence>
<proteinExistence type="predicted"/>
<dbReference type="AlphaFoldDB" id="A0A4Y2WRM1"/>
<gene>
    <name evidence="1" type="ORF">AVEN_26401_1</name>
</gene>
<reference evidence="1 2" key="1">
    <citation type="journal article" date="2019" name="Sci. Rep.">
        <title>Orb-weaving spider Araneus ventricosus genome elucidates the spidroin gene catalogue.</title>
        <authorList>
            <person name="Kono N."/>
            <person name="Nakamura H."/>
            <person name="Ohtoshi R."/>
            <person name="Moran D.A.P."/>
            <person name="Shinohara A."/>
            <person name="Yoshida Y."/>
            <person name="Fujiwara M."/>
            <person name="Mori M."/>
            <person name="Tomita M."/>
            <person name="Arakawa K."/>
        </authorList>
    </citation>
    <scope>NUCLEOTIDE SEQUENCE [LARGE SCALE GENOMIC DNA]</scope>
</reference>
<name>A0A4Y2WRM1_ARAVE</name>